<gene>
    <name evidence="1" type="ORF">GCM10023161_17460</name>
</gene>
<dbReference type="Proteomes" id="UP001501417">
    <property type="component" value="Unassembled WGS sequence"/>
</dbReference>
<dbReference type="InterPro" id="IPR044855">
    <property type="entry name" value="CoA-Trfase_III_dom3_sf"/>
</dbReference>
<dbReference type="InterPro" id="IPR050509">
    <property type="entry name" value="CoA-transferase_III"/>
</dbReference>
<dbReference type="SUPFAM" id="SSF89796">
    <property type="entry name" value="CoA-transferase family III (CaiB/BaiF)"/>
    <property type="match status" value="1"/>
</dbReference>
<accession>A0ABP8RIC3</accession>
<dbReference type="RefSeq" id="WP_372513677.1">
    <property type="nucleotide sequence ID" value="NZ_BAABGF010000023.1"/>
</dbReference>
<dbReference type="InterPro" id="IPR023606">
    <property type="entry name" value="CoA-Trfase_III_dom_1_sf"/>
</dbReference>
<dbReference type="PANTHER" id="PTHR48228">
    <property type="entry name" value="SUCCINYL-COA--D-CITRAMALATE COA-TRANSFERASE"/>
    <property type="match status" value="1"/>
</dbReference>
<name>A0ABP8RIC3_9MYCO</name>
<dbReference type="EMBL" id="BAABGF010000023">
    <property type="protein sequence ID" value="GAA4538823.1"/>
    <property type="molecule type" value="Genomic_DNA"/>
</dbReference>
<keyword evidence="2" id="KW-1185">Reference proteome</keyword>
<protein>
    <submittedName>
        <fullName evidence="1">Uncharacterized protein</fullName>
    </submittedName>
</protein>
<dbReference type="Gene3D" id="3.30.1540.10">
    <property type="entry name" value="formyl-coa transferase, domain 3"/>
    <property type="match status" value="1"/>
</dbReference>
<comment type="caution">
    <text evidence="1">The sequence shown here is derived from an EMBL/GenBank/DDBJ whole genome shotgun (WGS) entry which is preliminary data.</text>
</comment>
<proteinExistence type="predicted"/>
<dbReference type="PANTHER" id="PTHR48228:SF5">
    <property type="entry name" value="ALPHA-METHYLACYL-COA RACEMASE"/>
    <property type="match status" value="1"/>
</dbReference>
<reference evidence="2" key="1">
    <citation type="journal article" date="2019" name="Int. J. Syst. Evol. Microbiol.">
        <title>The Global Catalogue of Microorganisms (GCM) 10K type strain sequencing project: providing services to taxonomists for standard genome sequencing and annotation.</title>
        <authorList>
            <consortium name="The Broad Institute Genomics Platform"/>
            <consortium name="The Broad Institute Genome Sequencing Center for Infectious Disease"/>
            <person name="Wu L."/>
            <person name="Ma J."/>
        </authorList>
    </citation>
    <scope>NUCLEOTIDE SEQUENCE [LARGE SCALE GENOMIC DNA]</scope>
    <source>
        <strain evidence="2">JCM 17782</strain>
    </source>
</reference>
<evidence type="ECO:0000313" key="1">
    <source>
        <dbReference type="EMBL" id="GAA4538823.1"/>
    </source>
</evidence>
<organism evidence="1 2">
    <name type="scientific">Mycobacterium paraffinicum</name>
    <dbReference type="NCBI Taxonomy" id="53378"/>
    <lineage>
        <taxon>Bacteria</taxon>
        <taxon>Bacillati</taxon>
        <taxon>Actinomycetota</taxon>
        <taxon>Actinomycetes</taxon>
        <taxon>Mycobacteriales</taxon>
        <taxon>Mycobacteriaceae</taxon>
        <taxon>Mycobacterium</taxon>
    </lineage>
</organism>
<dbReference type="Pfam" id="PF02515">
    <property type="entry name" value="CoA_transf_3"/>
    <property type="match status" value="1"/>
</dbReference>
<evidence type="ECO:0000313" key="2">
    <source>
        <dbReference type="Proteomes" id="UP001501417"/>
    </source>
</evidence>
<dbReference type="InterPro" id="IPR003673">
    <property type="entry name" value="CoA-Trfase_fam_III"/>
</dbReference>
<sequence>MIAIAAEATEILANVFARHDLAHWQKALEDEPGVWGALATPRETLNDPQVEPNGYVVTNIDDHGEKYRIVAAPVQFDETPSAPARAPEHGQHTEGVLLELDVDWDDIARAKDLKAIL</sequence>
<dbReference type="Gene3D" id="3.40.50.10540">
    <property type="entry name" value="Crotonobetainyl-coa:carnitine coa-transferase, domain 1"/>
    <property type="match status" value="1"/>
</dbReference>